<sequence>MLSKLDLGYIIVSNFDEIQRGVSRTISQGRTTGVISLLSNLATGAALANGKRLDWSCCESCF</sequence>
<dbReference type="Proteomes" id="UP000304148">
    <property type="component" value="Chromosome"/>
</dbReference>
<evidence type="ECO:0000313" key="2">
    <source>
        <dbReference type="Proteomes" id="UP000304148"/>
    </source>
</evidence>
<accession>A0A383RH03</accession>
<dbReference type="AlphaFoldDB" id="A0A383RH03"/>
<evidence type="ECO:0000313" key="1">
    <source>
        <dbReference type="EMBL" id="SYX86298.1"/>
    </source>
</evidence>
<organism evidence="1 2">
    <name type="scientific">Paenibacillus alvei</name>
    <name type="common">Bacillus alvei</name>
    <dbReference type="NCBI Taxonomy" id="44250"/>
    <lineage>
        <taxon>Bacteria</taxon>
        <taxon>Bacillati</taxon>
        <taxon>Bacillota</taxon>
        <taxon>Bacilli</taxon>
        <taxon>Bacillales</taxon>
        <taxon>Paenibacillaceae</taxon>
        <taxon>Paenibacillus</taxon>
    </lineage>
</organism>
<protein>
    <submittedName>
        <fullName evidence="1">Uncharacterized protein</fullName>
    </submittedName>
</protein>
<proteinExistence type="predicted"/>
<gene>
    <name evidence="1" type="ORF">PBLR_14720</name>
</gene>
<dbReference type="EMBL" id="LS992241">
    <property type="protein sequence ID" value="SYX86298.1"/>
    <property type="molecule type" value="Genomic_DNA"/>
</dbReference>
<reference evidence="2" key="1">
    <citation type="submission" date="2018-08" db="EMBL/GenBank/DDBJ databases">
        <authorList>
            <person name="Chevrot R."/>
        </authorList>
    </citation>
    <scope>NUCLEOTIDE SEQUENCE [LARGE SCALE GENOMIC DNA]</scope>
</reference>
<name>A0A383RH03_PAEAL</name>